<protein>
    <submittedName>
        <fullName evidence="2">Uncharacterized protein</fullName>
    </submittedName>
</protein>
<dbReference type="Proteomes" id="UP000033140">
    <property type="component" value="Unassembled WGS sequence"/>
</dbReference>
<dbReference type="RefSeq" id="XP_019025194.1">
    <property type="nucleotide sequence ID" value="XM_019167469.1"/>
</dbReference>
<sequence length="257" mass="28283">MTDDKPDKDFLDAIIDFDWDALADLNRKAASLMRLAVGLPFATASSGPLFTVGDTDATDLTLSNTDANERTPRYTSALDVVVPHWEITLLAPALYVNMLKRGFGFRSGFWGDLQKDLDGLDEHMDSIFGMLGQTFPRFPDFERTLGSAASNEEDGPMMSSWSTSSSSSSSLSSSDQESSEKRVVSTSTSTSRRLQEDGRVRVYTMKRKVFSDGSEETEENDEIVDGRNGSNGNGGGVTSWRFNDDGILSRTSWPPRQ</sequence>
<reference evidence="2 3" key="1">
    <citation type="journal article" date="2011" name="J. Gen. Appl. Microbiol.">
        <title>Draft genome sequencing of the enigmatic yeast Saitoella complicata.</title>
        <authorList>
            <person name="Nishida H."/>
            <person name="Hamamoto M."/>
            <person name="Sugiyama J."/>
        </authorList>
    </citation>
    <scope>NUCLEOTIDE SEQUENCE [LARGE SCALE GENOMIC DNA]</scope>
    <source>
        <strain evidence="2 3">NRRL Y-17804</strain>
    </source>
</reference>
<dbReference type="EMBL" id="BACD03000020">
    <property type="protein sequence ID" value="GAO49156.1"/>
    <property type="molecule type" value="Genomic_DNA"/>
</dbReference>
<reference evidence="2 3" key="3">
    <citation type="journal article" date="2015" name="Genome Announc.">
        <title>Draft Genome Sequence of the Archiascomycetous Yeast Saitoella complicata.</title>
        <authorList>
            <person name="Yamauchi K."/>
            <person name="Kondo S."/>
            <person name="Hamamoto M."/>
            <person name="Takahashi Y."/>
            <person name="Ogura Y."/>
            <person name="Hayashi T."/>
            <person name="Nishida H."/>
        </authorList>
    </citation>
    <scope>NUCLEOTIDE SEQUENCE [LARGE SCALE GENOMIC DNA]</scope>
    <source>
        <strain evidence="2 3">NRRL Y-17804</strain>
    </source>
</reference>
<evidence type="ECO:0000256" key="1">
    <source>
        <dbReference type="SAM" id="MobiDB-lite"/>
    </source>
</evidence>
<accession>A0A0E9NHJ5</accession>
<dbReference type="AlphaFoldDB" id="A0A0E9NHJ5"/>
<reference evidence="2 3" key="2">
    <citation type="journal article" date="2014" name="J. Gen. Appl. Microbiol.">
        <title>The early diverging ascomycetous budding yeast Saitoella complicata has three histone deacetylases belonging to the Clr6, Hos2, and Rpd3 lineages.</title>
        <authorList>
            <person name="Nishida H."/>
            <person name="Matsumoto T."/>
            <person name="Kondo S."/>
            <person name="Hamamoto M."/>
            <person name="Yoshikawa H."/>
        </authorList>
    </citation>
    <scope>NUCLEOTIDE SEQUENCE [LARGE SCALE GENOMIC DNA]</scope>
    <source>
        <strain evidence="2 3">NRRL Y-17804</strain>
    </source>
</reference>
<feature type="compositionally biased region" description="Acidic residues" evidence="1">
    <location>
        <begin position="213"/>
        <end position="223"/>
    </location>
</feature>
<name>A0A0E9NHJ5_SAICN</name>
<comment type="caution">
    <text evidence="2">The sequence shown here is derived from an EMBL/GenBank/DDBJ whole genome shotgun (WGS) entry which is preliminary data.</text>
</comment>
<proteinExistence type="predicted"/>
<gene>
    <name evidence="2" type="ORF">G7K_3314-t1</name>
</gene>
<evidence type="ECO:0000313" key="2">
    <source>
        <dbReference type="EMBL" id="GAO49156.1"/>
    </source>
</evidence>
<keyword evidence="3" id="KW-1185">Reference proteome</keyword>
<evidence type="ECO:0000313" key="3">
    <source>
        <dbReference type="Proteomes" id="UP000033140"/>
    </source>
</evidence>
<feature type="region of interest" description="Disordered" evidence="1">
    <location>
        <begin position="147"/>
        <end position="257"/>
    </location>
</feature>
<feature type="compositionally biased region" description="Low complexity" evidence="1">
    <location>
        <begin position="159"/>
        <end position="176"/>
    </location>
</feature>
<organism evidence="2 3">
    <name type="scientific">Saitoella complicata (strain BCRC 22490 / CBS 7301 / JCM 7358 / NBRC 10748 / NRRL Y-17804)</name>
    <dbReference type="NCBI Taxonomy" id="698492"/>
    <lineage>
        <taxon>Eukaryota</taxon>
        <taxon>Fungi</taxon>
        <taxon>Dikarya</taxon>
        <taxon>Ascomycota</taxon>
        <taxon>Taphrinomycotina</taxon>
        <taxon>Taphrinomycotina incertae sedis</taxon>
        <taxon>Saitoella</taxon>
    </lineage>
</organism>